<comment type="caution">
    <text evidence="1">The sequence shown here is derived from an EMBL/GenBank/DDBJ whole genome shotgun (WGS) entry which is preliminary data.</text>
</comment>
<keyword evidence="2" id="KW-1185">Reference proteome</keyword>
<protein>
    <submittedName>
        <fullName evidence="1">Uncharacterized protein</fullName>
    </submittedName>
</protein>
<dbReference type="Proteomes" id="UP001148662">
    <property type="component" value="Unassembled WGS sequence"/>
</dbReference>
<evidence type="ECO:0000313" key="1">
    <source>
        <dbReference type="EMBL" id="KAJ3558107.1"/>
    </source>
</evidence>
<sequence length="778" mass="87462">MHSALFCFLDFCFSAFCVLSAFTYERINKDDAVLLVVDLQEGLYQIARDQSAVAMKNNILAHAELGRIFGLPTILTTSTETGPNGPMTEEVLALHPNTTIIKRQGEVNAWDNPSFKAAVKATGKKQVIIGGITTDVCTAFLALSLRDEGYSVFANSDASGTFDVKTANDANDRMRAAGVQVLSMFAVSLELMRDWRDTPGASEMLPFFDKYLPEYGMLARAHDAAVLHGTLSGLALNEDQRDCLLYLDILHPKRRLAIILYTVTSLARLLLKTPGLFTDFNMIRRQSFSPRKSSTLRPPRVNDPRTWKLSLDIILYILSDFVQDEEDIIAVMRVCPALYSAGVQPFLVRHGTVHISTTYKLHSLWRFMSSNGRQGYTGLQGFAFDVETPLFDYDLDHLRWIFTKATNLKELRLHTNTLSRSQDLPWLISDLKHLRILDCRGPYDANLVFVLSRLCSPLVKVDIPLKDRDPISLLSGFCESLEEITVSSAAFSSSINKSLVYPKVVSLNILACERPILPHLVIAFPNLKWLAIDSENGPKHGGKSGKRTGSDINSLRTASLKFQQCWGALDFLSVDITRLYLLGLRCKVRYLWLLGTLDDSTEHILWFRSSLASIGPTRLRLEVNTRHLNPASLHEVFAAGMEELRRLDLIVDPQSPAACPEDILDALFVAMKRLRLHVLDVRIPWSIIGPQNAPPEGCLNFCESPSERNMKELRVKALAKRALEAAPTLCFIVFEFLEADRDPLWKKYWSVTVTTARRGKRKLVDITEEEGERLRTTL</sequence>
<gene>
    <name evidence="1" type="ORF">NM688_g1109</name>
</gene>
<name>A0ACC1TD60_9APHY</name>
<reference evidence="1" key="1">
    <citation type="submission" date="2022-07" db="EMBL/GenBank/DDBJ databases">
        <title>Genome Sequence of Phlebia brevispora.</title>
        <authorList>
            <person name="Buettner E."/>
        </authorList>
    </citation>
    <scope>NUCLEOTIDE SEQUENCE</scope>
    <source>
        <strain evidence="1">MPL23</strain>
    </source>
</reference>
<evidence type="ECO:0000313" key="2">
    <source>
        <dbReference type="Proteomes" id="UP001148662"/>
    </source>
</evidence>
<accession>A0ACC1TD60</accession>
<organism evidence="1 2">
    <name type="scientific">Phlebia brevispora</name>
    <dbReference type="NCBI Taxonomy" id="194682"/>
    <lineage>
        <taxon>Eukaryota</taxon>
        <taxon>Fungi</taxon>
        <taxon>Dikarya</taxon>
        <taxon>Basidiomycota</taxon>
        <taxon>Agaricomycotina</taxon>
        <taxon>Agaricomycetes</taxon>
        <taxon>Polyporales</taxon>
        <taxon>Meruliaceae</taxon>
        <taxon>Phlebia</taxon>
    </lineage>
</organism>
<proteinExistence type="predicted"/>
<dbReference type="EMBL" id="JANHOG010000110">
    <property type="protein sequence ID" value="KAJ3558107.1"/>
    <property type="molecule type" value="Genomic_DNA"/>
</dbReference>